<proteinExistence type="predicted"/>
<evidence type="ECO:0000313" key="2">
    <source>
        <dbReference type="Proteomes" id="UP000750711"/>
    </source>
</evidence>
<comment type="caution">
    <text evidence="1">The sequence shown here is derived from an EMBL/GenBank/DDBJ whole genome shotgun (WGS) entry which is preliminary data.</text>
</comment>
<dbReference type="Proteomes" id="UP000750711">
    <property type="component" value="Unassembled WGS sequence"/>
</dbReference>
<gene>
    <name evidence="1" type="ORF">GP486_002149</name>
</gene>
<protein>
    <submittedName>
        <fullName evidence="1">Uncharacterized protein</fullName>
    </submittedName>
</protein>
<keyword evidence="2" id="KW-1185">Reference proteome</keyword>
<dbReference type="EMBL" id="JAGHQM010000225">
    <property type="protein sequence ID" value="KAH0563278.1"/>
    <property type="molecule type" value="Genomic_DNA"/>
</dbReference>
<name>A0A9P8LFA7_9PEZI</name>
<dbReference type="AlphaFoldDB" id="A0A9P8LFA7"/>
<organism evidence="1 2">
    <name type="scientific">Trichoglossum hirsutum</name>
    <dbReference type="NCBI Taxonomy" id="265104"/>
    <lineage>
        <taxon>Eukaryota</taxon>
        <taxon>Fungi</taxon>
        <taxon>Dikarya</taxon>
        <taxon>Ascomycota</taxon>
        <taxon>Pezizomycotina</taxon>
        <taxon>Geoglossomycetes</taxon>
        <taxon>Geoglossales</taxon>
        <taxon>Geoglossaceae</taxon>
        <taxon>Trichoglossum</taxon>
    </lineage>
</organism>
<accession>A0A9P8LFA7</accession>
<evidence type="ECO:0000313" key="1">
    <source>
        <dbReference type="EMBL" id="KAH0563278.1"/>
    </source>
</evidence>
<sequence length="183" mass="20252">MLSIATSQSSQSQRMDLALSSLALARRCVIRNCSLKKNGTKTPNVYAPRELNRDSFGAPVEHNLRSSIVHISVKEPFIYASTASDSLSILSWDGAKLVPQFRYEEIPHQRLLSWHVNSPTLSDEVARSGLYHLTLPAENITLATDKEGTVTGIWQPPSSQSLLVILFGSLADTHKVDDTRLPR</sequence>
<reference evidence="1" key="1">
    <citation type="submission" date="2021-03" db="EMBL/GenBank/DDBJ databases">
        <title>Comparative genomics and phylogenomic investigation of the class Geoglossomycetes provide insights into ecological specialization and systematics.</title>
        <authorList>
            <person name="Melie T."/>
            <person name="Pirro S."/>
            <person name="Miller A.N."/>
            <person name="Quandt A."/>
        </authorList>
    </citation>
    <scope>NUCLEOTIDE SEQUENCE</scope>
    <source>
        <strain evidence="1">CAQ_001_2017</strain>
    </source>
</reference>